<organism evidence="2 3">
    <name type="scientific">Actinobacillus pleuropneumoniae</name>
    <name type="common">Haemophilus pleuropneumoniae</name>
    <dbReference type="NCBI Taxonomy" id="715"/>
    <lineage>
        <taxon>Bacteria</taxon>
        <taxon>Pseudomonadati</taxon>
        <taxon>Pseudomonadota</taxon>
        <taxon>Gammaproteobacteria</taxon>
        <taxon>Pasteurellales</taxon>
        <taxon>Pasteurellaceae</taxon>
        <taxon>Actinobacillus</taxon>
    </lineage>
</organism>
<evidence type="ECO:0000313" key="3">
    <source>
        <dbReference type="Proteomes" id="UP000251823"/>
    </source>
</evidence>
<dbReference type="InterPro" id="IPR018674">
    <property type="entry name" value="DUF2142_membrane"/>
</dbReference>
<feature type="transmembrane region" description="Helical" evidence="1">
    <location>
        <begin position="188"/>
        <end position="207"/>
    </location>
</feature>
<feature type="transmembrane region" description="Helical" evidence="1">
    <location>
        <begin position="255"/>
        <end position="274"/>
    </location>
</feature>
<dbReference type="Pfam" id="PF09913">
    <property type="entry name" value="DUF2142"/>
    <property type="match status" value="1"/>
</dbReference>
<feature type="transmembrane region" description="Helical" evidence="1">
    <location>
        <begin position="164"/>
        <end position="181"/>
    </location>
</feature>
<feature type="transmembrane region" description="Helical" evidence="1">
    <location>
        <begin position="421"/>
        <end position="442"/>
    </location>
</feature>
<dbReference type="RefSeq" id="WP_005598697.1">
    <property type="nucleotide sequence ID" value="NZ_CP030753.1"/>
</dbReference>
<feature type="transmembrane region" description="Helical" evidence="1">
    <location>
        <begin position="213"/>
        <end position="243"/>
    </location>
</feature>
<dbReference type="EMBL" id="CP030753">
    <property type="protein sequence ID" value="AXA21917.1"/>
    <property type="molecule type" value="Genomic_DNA"/>
</dbReference>
<accession>A0ABM6X6E8</accession>
<dbReference type="GeneID" id="48599682"/>
<keyword evidence="3" id="KW-1185">Reference proteome</keyword>
<evidence type="ECO:0000256" key="1">
    <source>
        <dbReference type="SAM" id="Phobius"/>
    </source>
</evidence>
<reference evidence="3" key="2">
    <citation type="submission" date="2018-06" db="EMBL/GenBank/DDBJ databases">
        <title>Complete genome sequence of Actinobacillus pleuropneumoniae serotype 1 strain S4074 obtained by Oxford Nanopore and Illumina sequencing technologies.</title>
        <authorList>
            <person name="Dona V."/>
            <person name="Perreten V."/>
        </authorList>
    </citation>
    <scope>NUCLEOTIDE SEQUENCE [LARGE SCALE GENOMIC DNA]</scope>
    <source>
        <strain evidence="3">S4074</strain>
    </source>
</reference>
<evidence type="ECO:0000313" key="2">
    <source>
        <dbReference type="EMBL" id="AXA21917.1"/>
    </source>
</evidence>
<keyword evidence="1" id="KW-1133">Transmembrane helix</keyword>
<reference evidence="2 3" key="1">
    <citation type="journal article" date="2018" name="Int J Genomics">
        <title>Comparative Genomics of the First and Complete Genome of "Actinobacillus porcitonsillarum" Supports the Novel Species Hypothesis.</title>
        <authorList>
            <person name="Dona V."/>
            <person name="Perreten V."/>
        </authorList>
    </citation>
    <scope>NUCLEOTIDE SEQUENCE [LARGE SCALE GENOMIC DNA]</scope>
    <source>
        <strain evidence="2 3">S4074</strain>
    </source>
</reference>
<protein>
    <submittedName>
        <fullName evidence="2">DUF2142 domain-containing protein</fullName>
    </submittedName>
</protein>
<feature type="transmembrane region" description="Helical" evidence="1">
    <location>
        <begin position="12"/>
        <end position="30"/>
    </location>
</feature>
<name>A0ABM6X6E8_ACTPL</name>
<feature type="transmembrane region" description="Helical" evidence="1">
    <location>
        <begin position="362"/>
        <end position="384"/>
    </location>
</feature>
<feature type="transmembrane region" description="Helical" evidence="1">
    <location>
        <begin position="335"/>
        <end position="353"/>
    </location>
</feature>
<feature type="transmembrane region" description="Helical" evidence="1">
    <location>
        <begin position="396"/>
        <end position="414"/>
    </location>
</feature>
<keyword evidence="1" id="KW-0812">Transmembrane</keyword>
<gene>
    <name evidence="2" type="ORF">DRF63_07765</name>
</gene>
<keyword evidence="1" id="KW-0472">Membrane</keyword>
<dbReference type="Proteomes" id="UP000251823">
    <property type="component" value="Chromosome"/>
</dbReference>
<sequence>MFKNLNLENNSFNRLFMFGFAIIVLVVSILTPPFQSPDEFAHFERAYTISNGQFFLDDKGNGNIDKNLTNFEHFYKAFPFKYEKKNTIQLEHEARNIHWANEEHNISLVNTAVYFPIPYIPQAIGISIGRYLDFPIYDSYRLAKLMGILNCLILLFTANKIYPITPIGYFILSLPMVIFQISSTTPDGMVFSLSLLFGCIVARGLNAENSFSIYYFMLICFVFFIISTMKINLFPMILLLLLICNYRKLRCGYRFFLITLTFILGWLLFAYSSFLSGENFSQGGLGVGGKLKYYLEHKNEFLQIFINTFSSSELIGSHIKQFIGVLGWLDTSFSYEKYLVLLFFGSMILLLSLRKVIDNKNLFFNIFILISGILLTYFLLLLTWTPVTEQIIHGVQGRYFIPLVLGFTSMLTIVGKKYQIANILVLISLIYSGILTISAINYRYLLS</sequence>
<proteinExistence type="predicted"/>